<dbReference type="AlphaFoldDB" id="A0A0K8J5U8"/>
<evidence type="ECO:0000313" key="2">
    <source>
        <dbReference type="Proteomes" id="UP000196053"/>
    </source>
</evidence>
<gene>
    <name evidence="1" type="ORF">SD1D_1183</name>
</gene>
<proteinExistence type="predicted"/>
<keyword evidence="2" id="KW-1185">Reference proteome</keyword>
<reference evidence="2" key="1">
    <citation type="submission" date="2015-09" db="EMBL/GenBank/DDBJ databases">
        <authorList>
            <person name="Wibberg D."/>
        </authorList>
    </citation>
    <scope>NUCLEOTIDE SEQUENCE [LARGE SCALE GENOMIC DNA]</scope>
    <source>
        <strain evidence="2">SD1D</strain>
    </source>
</reference>
<dbReference type="KEGG" id="hsd:SD1D_1183"/>
<name>A0A0K8J5U8_9FIRM</name>
<sequence length="46" mass="5518">MIFIKFKGTNNNNFNPWVDAQGNWSIEKSIILNKHQHNFLYCNSKY</sequence>
<organism evidence="1 2">
    <name type="scientific">Herbinix luporum</name>
    <dbReference type="NCBI Taxonomy" id="1679721"/>
    <lineage>
        <taxon>Bacteria</taxon>
        <taxon>Bacillati</taxon>
        <taxon>Bacillota</taxon>
        <taxon>Clostridia</taxon>
        <taxon>Lachnospirales</taxon>
        <taxon>Lachnospiraceae</taxon>
        <taxon>Herbinix</taxon>
    </lineage>
</organism>
<protein>
    <submittedName>
        <fullName evidence="1">Uncharacterized protein</fullName>
    </submittedName>
</protein>
<dbReference type="EMBL" id="LN879430">
    <property type="protein sequence ID" value="CUH92729.1"/>
    <property type="molecule type" value="Genomic_DNA"/>
</dbReference>
<accession>A0A0K8J5U8</accession>
<evidence type="ECO:0000313" key="1">
    <source>
        <dbReference type="EMBL" id="CUH92729.1"/>
    </source>
</evidence>
<dbReference type="Proteomes" id="UP000196053">
    <property type="component" value="Chromosome I"/>
</dbReference>